<sequence>MKTIKFLIILCSVILSVTSCTNNFEEINTNPNDQIVGSNEGMLLGAQLTAAKELMDNVVSSNDGMAKWVQYYNHTLDPVDFIDPNPAEDYNEFWIYHNLVTSALPLVERVLGNTDEAPHPNYRAAALVMKAWIYENMTEVFGPIPFTDAQKGELFDEPKYNKPKFDSQEEILKGVLQLLEEANSTFDLSGESGTTMVAQSDAFCGGDILKWKKFANSLRVRILLRISDVDPSFAATGLEAIFSNPSQHPVIESNADNIGITWDEGTGTYGDPMVKFINNNNFKPNVVTGFLNILGERQDPRMKVLVAPAEGYLNADTYIGLPPAFDNDNPSGFKRVARDSVSQLSNSYTSLRMRPIITYSEILFIKAEASLKSINVGTTAQTAYENGITANMEELGVDAADTAAYLGSPLVTYNAGNALEQIITQRYIAQFGQSTNTFSMIRRTGFPRLDFFRIGVYADNGYPVRARYPSSMESFNEENLKKAISGVTIIEGVFGDNLWFATNAPSVSMEPTLQMGPVLYSY</sequence>
<keyword evidence="1" id="KW-0732">Signal</keyword>
<keyword evidence="3" id="KW-1185">Reference proteome</keyword>
<dbReference type="Pfam" id="PF12771">
    <property type="entry name" value="SusD-like_2"/>
    <property type="match status" value="1"/>
</dbReference>
<evidence type="ECO:0000256" key="1">
    <source>
        <dbReference type="SAM" id="SignalP"/>
    </source>
</evidence>
<proteinExistence type="predicted"/>
<feature type="signal peptide" evidence="1">
    <location>
        <begin position="1"/>
        <end position="21"/>
    </location>
</feature>
<accession>A0A2K9PPS3</accession>
<organism evidence="2 3">
    <name type="scientific">Flavivirga eckloniae</name>
    <dbReference type="NCBI Taxonomy" id="1803846"/>
    <lineage>
        <taxon>Bacteria</taxon>
        <taxon>Pseudomonadati</taxon>
        <taxon>Bacteroidota</taxon>
        <taxon>Flavobacteriia</taxon>
        <taxon>Flavobacteriales</taxon>
        <taxon>Flavobacteriaceae</taxon>
        <taxon>Flavivirga</taxon>
    </lineage>
</organism>
<evidence type="ECO:0008006" key="4">
    <source>
        <dbReference type="Google" id="ProtNLM"/>
    </source>
</evidence>
<dbReference type="InterPro" id="IPR041662">
    <property type="entry name" value="SusD-like_2"/>
</dbReference>
<dbReference type="KEGG" id="fek:C1H87_08990"/>
<evidence type="ECO:0000313" key="2">
    <source>
        <dbReference type="EMBL" id="AUP78828.1"/>
    </source>
</evidence>
<evidence type="ECO:0000313" key="3">
    <source>
        <dbReference type="Proteomes" id="UP000235826"/>
    </source>
</evidence>
<gene>
    <name evidence="2" type="ORF">C1H87_08990</name>
</gene>
<dbReference type="SUPFAM" id="SSF48452">
    <property type="entry name" value="TPR-like"/>
    <property type="match status" value="1"/>
</dbReference>
<dbReference type="EMBL" id="CP025791">
    <property type="protein sequence ID" value="AUP78828.1"/>
    <property type="molecule type" value="Genomic_DNA"/>
</dbReference>
<dbReference type="Gene3D" id="1.25.40.390">
    <property type="match status" value="1"/>
</dbReference>
<feature type="chain" id="PRO_5014739713" description="SusD/RagB family nutrient-binding outer membrane lipoprotein" evidence="1">
    <location>
        <begin position="22"/>
        <end position="522"/>
    </location>
</feature>
<dbReference type="OrthoDB" id="725917at2"/>
<name>A0A2K9PPS3_9FLAO</name>
<dbReference type="Proteomes" id="UP000235826">
    <property type="component" value="Chromosome"/>
</dbReference>
<dbReference type="InterPro" id="IPR011990">
    <property type="entry name" value="TPR-like_helical_dom_sf"/>
</dbReference>
<reference evidence="2 3" key="1">
    <citation type="submission" date="2018-01" db="EMBL/GenBank/DDBJ databases">
        <title>Complete genome sequence of Flavivirga eckloniae ECD14 isolated from seaweed Ecklonia cava.</title>
        <authorList>
            <person name="Lee J.H."/>
            <person name="Baik K.S."/>
            <person name="Seong C.N."/>
        </authorList>
    </citation>
    <scope>NUCLEOTIDE SEQUENCE [LARGE SCALE GENOMIC DNA]</scope>
    <source>
        <strain evidence="2 3">ECD14</strain>
    </source>
</reference>
<dbReference type="RefSeq" id="WP_102755483.1">
    <property type="nucleotide sequence ID" value="NZ_CP025791.1"/>
</dbReference>
<dbReference type="AlphaFoldDB" id="A0A2K9PPS3"/>
<protein>
    <recommendedName>
        <fullName evidence="4">SusD/RagB family nutrient-binding outer membrane lipoprotein</fullName>
    </recommendedName>
</protein>
<dbReference type="PROSITE" id="PS51257">
    <property type="entry name" value="PROKAR_LIPOPROTEIN"/>
    <property type="match status" value="1"/>
</dbReference>